<evidence type="ECO:0000313" key="6">
    <source>
        <dbReference type="Proteomes" id="UP001055437"/>
    </source>
</evidence>
<evidence type="ECO:0000313" key="3">
    <source>
        <dbReference type="EMBL" id="AYE33774.1"/>
    </source>
</evidence>
<dbReference type="Proteomes" id="UP001055437">
    <property type="component" value="Chromosome"/>
</dbReference>
<dbReference type="InterPro" id="IPR001611">
    <property type="entry name" value="Leu-rich_rpt"/>
</dbReference>
<evidence type="ECO:0000313" key="4">
    <source>
        <dbReference type="EMBL" id="USS00334.1"/>
    </source>
</evidence>
<keyword evidence="2" id="KW-0677">Repeat</keyword>
<dbReference type="InterPro" id="IPR025875">
    <property type="entry name" value="Leu-rich_rpt_4"/>
</dbReference>
<dbReference type="Pfam" id="PF12799">
    <property type="entry name" value="LRR_4"/>
    <property type="match status" value="1"/>
</dbReference>
<dbReference type="SUPFAM" id="SSF52058">
    <property type="entry name" value="L domain-like"/>
    <property type="match status" value="1"/>
</dbReference>
<dbReference type="Gene3D" id="3.80.10.10">
    <property type="entry name" value="Ribonuclease Inhibitor"/>
    <property type="match status" value="2"/>
</dbReference>
<reference evidence="4" key="2">
    <citation type="submission" date="2022-06" db="EMBL/GenBank/DDBJ databases">
        <authorList>
            <person name="Holder M.E."/>
            <person name="Ajami N.J."/>
            <person name="Petrosino J.F."/>
        </authorList>
    </citation>
    <scope>NUCLEOTIDE SEQUENCE</scope>
    <source>
        <strain evidence="4">RMA 8861</strain>
    </source>
</reference>
<dbReference type="Proteomes" id="UP000280586">
    <property type="component" value="Chromosome"/>
</dbReference>
<dbReference type="RefSeq" id="WP_066676430.1">
    <property type="nucleotide sequence ID" value="NZ_CABMIZ010000016.1"/>
</dbReference>
<keyword evidence="1" id="KW-0433">Leucine-rich repeat</keyword>
<sequence length="320" mass="36540">MYRRGYEKIQKQKLYKNVMVGAIVASLSLQGVSTNASSINDSLESDNKTIIQKFTSFMNNIIYKTENILKGNIVNVPDANLKKLLNAALYHEEDEDIMKSDLANIKWLSNIGPEPTLAETNITNLEGIQYCVNLENLLIDVSNIKNLKPMFEIPSLKWIMFDEVKNEQLKGIDSLKNLENFNCEKLDSLEEISKVENLKTLICVNGKIKDIKPLVKLKKLEALWLIDNEIEDISSLENLKQLHALGLQDNNVKDIRALTNLKNIQLLNLDNNNITDISSLSNMEKLAELHLNENDIKDITPLDNLPNLKWLFINNNEIYM</sequence>
<reference evidence="3 5" key="1">
    <citation type="submission" date="2017-09" db="EMBL/GenBank/DDBJ databases">
        <authorList>
            <person name="Thomas P."/>
            <person name="Seyboldt C."/>
        </authorList>
    </citation>
    <scope>NUCLEOTIDE SEQUENCE [LARGE SCALE GENOMIC DNA]</scope>
    <source>
        <strain evidence="3 5">DSM 7534</strain>
    </source>
</reference>
<gene>
    <name evidence="3" type="ORF">CP523_04435</name>
    <name evidence="4" type="ORF">NH397_12680</name>
</gene>
<keyword evidence="6" id="KW-1185">Reference proteome</keyword>
<dbReference type="GeneID" id="303559933"/>
<accession>A0A9N7JKL7</accession>
<dbReference type="AlphaFoldDB" id="A0A9N7JKL7"/>
<protein>
    <submittedName>
        <fullName evidence="3">Leucine-rich repeat domain-containing protein</fullName>
    </submittedName>
</protein>
<dbReference type="KEGG" id="csep:CP523_04435"/>
<evidence type="ECO:0000256" key="1">
    <source>
        <dbReference type="ARBA" id="ARBA00022614"/>
    </source>
</evidence>
<evidence type="ECO:0000256" key="2">
    <source>
        <dbReference type="ARBA" id="ARBA00022737"/>
    </source>
</evidence>
<name>A0A9N7JKL7_CLOSE</name>
<dbReference type="InterPro" id="IPR050836">
    <property type="entry name" value="SDS22/Internalin_LRR"/>
</dbReference>
<evidence type="ECO:0000313" key="5">
    <source>
        <dbReference type="Proteomes" id="UP000280586"/>
    </source>
</evidence>
<organism evidence="3 5">
    <name type="scientific">Clostridium septicum</name>
    <dbReference type="NCBI Taxonomy" id="1504"/>
    <lineage>
        <taxon>Bacteria</taxon>
        <taxon>Bacillati</taxon>
        <taxon>Bacillota</taxon>
        <taxon>Clostridia</taxon>
        <taxon>Eubacteriales</taxon>
        <taxon>Clostridiaceae</taxon>
        <taxon>Clostridium</taxon>
    </lineage>
</organism>
<dbReference type="InterPro" id="IPR032675">
    <property type="entry name" value="LRR_dom_sf"/>
</dbReference>
<dbReference type="PROSITE" id="PS51450">
    <property type="entry name" value="LRR"/>
    <property type="match status" value="4"/>
</dbReference>
<proteinExistence type="predicted"/>
<dbReference type="PANTHER" id="PTHR46652:SF3">
    <property type="entry name" value="LEUCINE-RICH REPEAT-CONTAINING PROTEIN 9"/>
    <property type="match status" value="1"/>
</dbReference>
<dbReference type="PANTHER" id="PTHR46652">
    <property type="entry name" value="LEUCINE-RICH REPEAT AND IQ DOMAIN-CONTAINING PROTEIN 1-RELATED"/>
    <property type="match status" value="1"/>
</dbReference>
<dbReference type="EMBL" id="CP099799">
    <property type="protein sequence ID" value="USS00334.1"/>
    <property type="molecule type" value="Genomic_DNA"/>
</dbReference>
<dbReference type="EMBL" id="CP023671">
    <property type="protein sequence ID" value="AYE33774.1"/>
    <property type="molecule type" value="Genomic_DNA"/>
</dbReference>
<dbReference type="OrthoDB" id="1910526at2"/>